<dbReference type="Proteomes" id="UP000829398">
    <property type="component" value="Chromosome 4"/>
</dbReference>
<reference evidence="2" key="1">
    <citation type="journal article" date="2023" name="Hortic. Res.">
        <title>A chromosome-level phased genome enabling allele-level studies in sweet orange: a case study on citrus Huanglongbing tolerance.</title>
        <authorList>
            <person name="Wu B."/>
            <person name="Yu Q."/>
            <person name="Deng Z."/>
            <person name="Duan Y."/>
            <person name="Luo F."/>
            <person name="Gmitter F. Jr."/>
        </authorList>
    </citation>
    <scope>NUCLEOTIDE SEQUENCE [LARGE SCALE GENOMIC DNA]</scope>
    <source>
        <strain evidence="2">cv. Valencia</strain>
    </source>
</reference>
<keyword evidence="1" id="KW-0548">Nucleotidyltransferase</keyword>
<protein>
    <submittedName>
        <fullName evidence="1">Reverse transcriptase domain-containing protein</fullName>
    </submittedName>
</protein>
<comment type="caution">
    <text evidence="1">The sequence shown here is derived from an EMBL/GenBank/DDBJ whole genome shotgun (WGS) entry which is preliminary data.</text>
</comment>
<keyword evidence="1" id="KW-0695">RNA-directed DNA polymerase</keyword>
<keyword evidence="2" id="KW-1185">Reference proteome</keyword>
<evidence type="ECO:0000313" key="1">
    <source>
        <dbReference type="EMBL" id="KAH9770622.1"/>
    </source>
</evidence>
<sequence>MRGPWIVGGDFNSIQYANEKCGGSQSNTGICHIFNSWFHSNNIVDLKFSGPQFTWSRGGLSKRLDRAMCNQDWLGKFVNYSVLHLPRVASDHRHVLVRFERYTHQNVDNKPFRFQAAWLNDSRFGEFMKTSWDRYKSYGQAATEFVRNVSDWNRNVLHHLYPLRDRFPEIEETSFVPGRHITENIIVAQEIIHSMKRKKVQLIISCITTVQMNVLWEEELTDDISLSRGVRQGDPLSPYIFVLCIERLSHGIYESIHQNRWRPIRLSRSGPPLSHLFFADDLLLLAEASNDQAQFITEVLDSFCLSSGAKVNKTKTQVFFSHNVLGPTAHALSNELGFTVTADLGKYLGMPLLHGRITKATYQEILDKVDQRLSGWSASHLSLAGRITLTQSVLQDVLIYAMQSTSLPASTTSKLEQICRRFLWSGNEEYRKMSLIGWDRLCQPKATGGLGFKKLALMNKALMMKIAGLFGLSLKNLWLGSCCLNMGFPQLILTITSLQVRVPLSGRLWGELGSLPDGVFAGLLVMERFHLLPYHVVLRIASIMPLSPSNGTDKFFWAASPSGHFTIRSAYMLLAKPLKTNCEIASWGIAMDAACDRCGAVREDTLHVLRDCPYSMEIWKRLLVNGTHHSFFLDGLADWLVTNLHTASSHGRARVLQEREALLGITGEFGSLGSASTLGLVLFLLRKYEDCTTGFAWLGKEGFEGF</sequence>
<gene>
    <name evidence="1" type="ORF">KPL71_012434</name>
</gene>
<dbReference type="EMBL" id="CM039173">
    <property type="protein sequence ID" value="KAH9770622.1"/>
    <property type="molecule type" value="Genomic_DNA"/>
</dbReference>
<proteinExistence type="predicted"/>
<accession>A0ACB8LB17</accession>
<evidence type="ECO:0000313" key="2">
    <source>
        <dbReference type="Proteomes" id="UP000829398"/>
    </source>
</evidence>
<organism evidence="1 2">
    <name type="scientific">Citrus sinensis</name>
    <name type="common">Sweet orange</name>
    <name type="synonym">Citrus aurantium var. sinensis</name>
    <dbReference type="NCBI Taxonomy" id="2711"/>
    <lineage>
        <taxon>Eukaryota</taxon>
        <taxon>Viridiplantae</taxon>
        <taxon>Streptophyta</taxon>
        <taxon>Embryophyta</taxon>
        <taxon>Tracheophyta</taxon>
        <taxon>Spermatophyta</taxon>
        <taxon>Magnoliopsida</taxon>
        <taxon>eudicotyledons</taxon>
        <taxon>Gunneridae</taxon>
        <taxon>Pentapetalae</taxon>
        <taxon>rosids</taxon>
        <taxon>malvids</taxon>
        <taxon>Sapindales</taxon>
        <taxon>Rutaceae</taxon>
        <taxon>Aurantioideae</taxon>
        <taxon>Citrus</taxon>
    </lineage>
</organism>
<keyword evidence="1" id="KW-0808">Transferase</keyword>
<name>A0ACB8LB17_CITSI</name>